<dbReference type="EMBL" id="HAEC01006771">
    <property type="protein sequence ID" value="SBQ74909.1"/>
    <property type="molecule type" value="Transcribed_RNA"/>
</dbReference>
<reference evidence="4" key="2">
    <citation type="submission" date="2016-06" db="EMBL/GenBank/DDBJ databases">
        <title>The genome of a short-lived fish provides insights into sex chromosome evolution and the genetic control of aging.</title>
        <authorList>
            <person name="Reichwald K."/>
            <person name="Felder M."/>
            <person name="Petzold A."/>
            <person name="Koch P."/>
            <person name="Groth M."/>
            <person name="Platzer M."/>
        </authorList>
    </citation>
    <scope>NUCLEOTIDE SEQUENCE</scope>
    <source>
        <tissue evidence="4">Brain</tissue>
    </source>
</reference>
<evidence type="ECO:0000256" key="1">
    <source>
        <dbReference type="ARBA" id="ARBA00022801"/>
    </source>
</evidence>
<dbReference type="Pfam" id="PF21467">
    <property type="entry name" value="BetaGal_gal-bd"/>
    <property type="match status" value="1"/>
</dbReference>
<dbReference type="InterPro" id="IPR001944">
    <property type="entry name" value="Glycoside_Hdrlase_35"/>
</dbReference>
<evidence type="ECO:0000313" key="4">
    <source>
        <dbReference type="EMBL" id="SBQ74909.1"/>
    </source>
</evidence>
<accession>A0A1A8GV56</accession>
<evidence type="ECO:0000259" key="3">
    <source>
        <dbReference type="Pfam" id="PF21467"/>
    </source>
</evidence>
<protein>
    <recommendedName>
        <fullName evidence="3">Beta-galactosidase galactose-binding domain-containing protein</fullName>
    </recommendedName>
</protein>
<keyword evidence="1" id="KW-0378">Hydrolase</keyword>
<proteinExistence type="predicted"/>
<dbReference type="GO" id="GO:0005975">
    <property type="term" value="P:carbohydrate metabolic process"/>
    <property type="evidence" value="ECO:0007669"/>
    <property type="project" value="InterPro"/>
</dbReference>
<dbReference type="GO" id="GO:0004553">
    <property type="term" value="F:hydrolase activity, hydrolyzing O-glycosyl compounds"/>
    <property type="evidence" value="ECO:0007669"/>
    <property type="project" value="InterPro"/>
</dbReference>
<gene>
    <name evidence="4" type="primary">Nfu_g_1_000199</name>
</gene>
<keyword evidence="2" id="KW-0326">Glycosidase</keyword>
<dbReference type="InterPro" id="IPR008979">
    <property type="entry name" value="Galactose-bd-like_sf"/>
</dbReference>
<feature type="domain" description="Beta-galactosidase galactose-binding" evidence="3">
    <location>
        <begin position="44"/>
        <end position="103"/>
    </location>
</feature>
<evidence type="ECO:0000256" key="2">
    <source>
        <dbReference type="ARBA" id="ARBA00023295"/>
    </source>
</evidence>
<dbReference type="PANTHER" id="PTHR23421">
    <property type="entry name" value="BETA-GALACTOSIDASE RELATED"/>
    <property type="match status" value="1"/>
</dbReference>
<feature type="non-terminal residue" evidence="4">
    <location>
        <position position="1"/>
    </location>
</feature>
<dbReference type="Gene3D" id="2.60.120.260">
    <property type="entry name" value="Galactose-binding domain-like"/>
    <property type="match status" value="1"/>
</dbReference>
<feature type="non-terminal residue" evidence="4">
    <location>
        <position position="165"/>
    </location>
</feature>
<organism evidence="4">
    <name type="scientific">Nothobranchius korthausae</name>
    <dbReference type="NCBI Taxonomy" id="1143690"/>
    <lineage>
        <taxon>Eukaryota</taxon>
        <taxon>Metazoa</taxon>
        <taxon>Chordata</taxon>
        <taxon>Craniata</taxon>
        <taxon>Vertebrata</taxon>
        <taxon>Euteleostomi</taxon>
        <taxon>Actinopterygii</taxon>
        <taxon>Neopterygii</taxon>
        <taxon>Teleostei</taxon>
        <taxon>Neoteleostei</taxon>
        <taxon>Acanthomorphata</taxon>
        <taxon>Ovalentaria</taxon>
        <taxon>Atherinomorphae</taxon>
        <taxon>Cyprinodontiformes</taxon>
        <taxon>Nothobranchiidae</taxon>
        <taxon>Nothobranchius</taxon>
    </lineage>
</organism>
<name>A0A1A8GV56_9TELE</name>
<dbReference type="SUPFAM" id="SSF49785">
    <property type="entry name" value="Galactose-binding domain-like"/>
    <property type="match status" value="1"/>
</dbReference>
<sequence>QTRVRGHCLYLWSGRVNYRKALDDQSKVYQTQINGKLCTSLPVPGFVQTSLHVDGPPKDTFINLSGWGKGVVFVNTLNLGRCWFIGPQHFLYLPGPWLKSGDNQIIIFEEHKMDEKIQFLENPDHGKTIDVYKLPFFAQCCKGCQQFYIFTCTQEMFVHKHLQNL</sequence>
<dbReference type="AlphaFoldDB" id="A0A1A8GV56"/>
<reference evidence="4" key="1">
    <citation type="submission" date="2016-05" db="EMBL/GenBank/DDBJ databases">
        <authorList>
            <person name="Lavstsen T."/>
            <person name="Jespersen J.S."/>
        </authorList>
    </citation>
    <scope>NUCLEOTIDE SEQUENCE</scope>
    <source>
        <tissue evidence="4">Brain</tissue>
    </source>
</reference>
<dbReference type="InterPro" id="IPR048913">
    <property type="entry name" value="BetaGal_gal-bd"/>
</dbReference>